<sequence length="290" mass="31513">MLDLNNPDASIVMLSDIQDTVAGIEKAMGDVVSIENAKGLNTDELEARFFPHHKLLRDRSILKAPLGSHETLKSEVVLAVTGTKQEESCIAPVLSESSSKEESKVTIRGGLEICEVGEIDSTVSSKGQNSLNTYNVKSNVETMLTAYETLEECDEEENKAVVIYVEEIDDSFNNQLNAIGHKSSTGGWLVSEGESVLLAHDDGSCTFYDVANSEEKSTYKPPAEVSPNLWRDCWILRAPGADGCSGRYVVATSAGNSIDAGFCSWDFYTKEIKSFHMEDGVTNTRAALAP</sequence>
<keyword evidence="2" id="KW-1185">Reference proteome</keyword>
<reference evidence="1 2" key="2">
    <citation type="journal article" date="2022" name="Mol. Ecol. Resour.">
        <title>The genomes of chicory, endive, great burdock and yacon provide insights into Asteraceae paleo-polyploidization history and plant inulin production.</title>
        <authorList>
            <person name="Fan W."/>
            <person name="Wang S."/>
            <person name="Wang H."/>
            <person name="Wang A."/>
            <person name="Jiang F."/>
            <person name="Liu H."/>
            <person name="Zhao H."/>
            <person name="Xu D."/>
            <person name="Zhang Y."/>
        </authorList>
    </citation>
    <scope>NUCLEOTIDE SEQUENCE [LARGE SCALE GENOMIC DNA]</scope>
    <source>
        <strain evidence="2">cv. Yunnan</strain>
        <tissue evidence="1">Leaves</tissue>
    </source>
</reference>
<dbReference type="Proteomes" id="UP001056120">
    <property type="component" value="Linkage Group LG28"/>
</dbReference>
<dbReference type="EMBL" id="CM042045">
    <property type="protein sequence ID" value="KAI3683336.1"/>
    <property type="molecule type" value="Genomic_DNA"/>
</dbReference>
<name>A0ACB8YDQ8_9ASTR</name>
<evidence type="ECO:0000313" key="1">
    <source>
        <dbReference type="EMBL" id="KAI3683336.1"/>
    </source>
</evidence>
<accession>A0ACB8YDQ8</accession>
<gene>
    <name evidence="1" type="ORF">L1987_83839</name>
</gene>
<protein>
    <submittedName>
        <fullName evidence="1">Uncharacterized protein</fullName>
    </submittedName>
</protein>
<reference evidence="2" key="1">
    <citation type="journal article" date="2022" name="Mol. Ecol. Resour.">
        <title>The genomes of chicory, endive, great burdock and yacon provide insights into Asteraceae palaeo-polyploidization history and plant inulin production.</title>
        <authorList>
            <person name="Fan W."/>
            <person name="Wang S."/>
            <person name="Wang H."/>
            <person name="Wang A."/>
            <person name="Jiang F."/>
            <person name="Liu H."/>
            <person name="Zhao H."/>
            <person name="Xu D."/>
            <person name="Zhang Y."/>
        </authorList>
    </citation>
    <scope>NUCLEOTIDE SEQUENCE [LARGE SCALE GENOMIC DNA]</scope>
    <source>
        <strain evidence="2">cv. Yunnan</strain>
    </source>
</reference>
<organism evidence="1 2">
    <name type="scientific">Smallanthus sonchifolius</name>
    <dbReference type="NCBI Taxonomy" id="185202"/>
    <lineage>
        <taxon>Eukaryota</taxon>
        <taxon>Viridiplantae</taxon>
        <taxon>Streptophyta</taxon>
        <taxon>Embryophyta</taxon>
        <taxon>Tracheophyta</taxon>
        <taxon>Spermatophyta</taxon>
        <taxon>Magnoliopsida</taxon>
        <taxon>eudicotyledons</taxon>
        <taxon>Gunneridae</taxon>
        <taxon>Pentapetalae</taxon>
        <taxon>asterids</taxon>
        <taxon>campanulids</taxon>
        <taxon>Asterales</taxon>
        <taxon>Asteraceae</taxon>
        <taxon>Asteroideae</taxon>
        <taxon>Heliantheae alliance</taxon>
        <taxon>Millerieae</taxon>
        <taxon>Smallanthus</taxon>
    </lineage>
</organism>
<comment type="caution">
    <text evidence="1">The sequence shown here is derived from an EMBL/GenBank/DDBJ whole genome shotgun (WGS) entry which is preliminary data.</text>
</comment>
<proteinExistence type="predicted"/>
<evidence type="ECO:0000313" key="2">
    <source>
        <dbReference type="Proteomes" id="UP001056120"/>
    </source>
</evidence>